<comment type="caution">
    <text evidence="1">The sequence shown here is derived from an EMBL/GenBank/DDBJ whole genome shotgun (WGS) entry which is preliminary data.</text>
</comment>
<dbReference type="EMBL" id="CM042032">
    <property type="protein sequence ID" value="KAI3777219.1"/>
    <property type="molecule type" value="Genomic_DNA"/>
</dbReference>
<dbReference type="Proteomes" id="UP001056120">
    <property type="component" value="Linkage Group LG15"/>
</dbReference>
<organism evidence="1 2">
    <name type="scientific">Smallanthus sonchifolius</name>
    <dbReference type="NCBI Taxonomy" id="185202"/>
    <lineage>
        <taxon>Eukaryota</taxon>
        <taxon>Viridiplantae</taxon>
        <taxon>Streptophyta</taxon>
        <taxon>Embryophyta</taxon>
        <taxon>Tracheophyta</taxon>
        <taxon>Spermatophyta</taxon>
        <taxon>Magnoliopsida</taxon>
        <taxon>eudicotyledons</taxon>
        <taxon>Gunneridae</taxon>
        <taxon>Pentapetalae</taxon>
        <taxon>asterids</taxon>
        <taxon>campanulids</taxon>
        <taxon>Asterales</taxon>
        <taxon>Asteraceae</taxon>
        <taxon>Asteroideae</taxon>
        <taxon>Heliantheae alliance</taxon>
        <taxon>Millerieae</taxon>
        <taxon>Smallanthus</taxon>
    </lineage>
</organism>
<name>A0ACB9G0R3_9ASTR</name>
<evidence type="ECO:0000313" key="2">
    <source>
        <dbReference type="Proteomes" id="UP001056120"/>
    </source>
</evidence>
<gene>
    <name evidence="1" type="ORF">L1987_47016</name>
</gene>
<reference evidence="1 2" key="2">
    <citation type="journal article" date="2022" name="Mol. Ecol. Resour.">
        <title>The genomes of chicory, endive, great burdock and yacon provide insights into Asteraceae paleo-polyploidization history and plant inulin production.</title>
        <authorList>
            <person name="Fan W."/>
            <person name="Wang S."/>
            <person name="Wang H."/>
            <person name="Wang A."/>
            <person name="Jiang F."/>
            <person name="Liu H."/>
            <person name="Zhao H."/>
            <person name="Xu D."/>
            <person name="Zhang Y."/>
        </authorList>
    </citation>
    <scope>NUCLEOTIDE SEQUENCE [LARGE SCALE GENOMIC DNA]</scope>
    <source>
        <strain evidence="2">cv. Yunnan</strain>
        <tissue evidence="1">Leaves</tissue>
    </source>
</reference>
<reference evidence="2" key="1">
    <citation type="journal article" date="2022" name="Mol. Ecol. Resour.">
        <title>The genomes of chicory, endive, great burdock and yacon provide insights into Asteraceae palaeo-polyploidization history and plant inulin production.</title>
        <authorList>
            <person name="Fan W."/>
            <person name="Wang S."/>
            <person name="Wang H."/>
            <person name="Wang A."/>
            <person name="Jiang F."/>
            <person name="Liu H."/>
            <person name="Zhao H."/>
            <person name="Xu D."/>
            <person name="Zhang Y."/>
        </authorList>
    </citation>
    <scope>NUCLEOTIDE SEQUENCE [LARGE SCALE GENOMIC DNA]</scope>
    <source>
        <strain evidence="2">cv. Yunnan</strain>
    </source>
</reference>
<proteinExistence type="predicted"/>
<protein>
    <submittedName>
        <fullName evidence="1">Uncharacterized protein</fullName>
    </submittedName>
</protein>
<sequence>MDGLWPPVLERHMEAGTMDIGTTDSLQYDFSIVKAATNNFSEENKLGRGGFGTVYKAWKSWRNGTTSDIIDPTLKTRSGSLHDIIRRYNSFTRSDGLRSSEYSVNEVSISDFVPR</sequence>
<keyword evidence="2" id="KW-1185">Reference proteome</keyword>
<accession>A0ACB9G0R3</accession>
<evidence type="ECO:0000313" key="1">
    <source>
        <dbReference type="EMBL" id="KAI3777219.1"/>
    </source>
</evidence>